<evidence type="ECO:0000256" key="5">
    <source>
        <dbReference type="ARBA" id="ARBA00022989"/>
    </source>
</evidence>
<dbReference type="Gene3D" id="3.90.79.10">
    <property type="entry name" value="Nucleoside Triphosphate Pyrophosphohydrolase"/>
    <property type="match status" value="1"/>
</dbReference>
<evidence type="ECO:0000259" key="10">
    <source>
        <dbReference type="PROSITE" id="PS51462"/>
    </source>
</evidence>
<keyword evidence="9" id="KW-0732">Signal</keyword>
<feature type="transmembrane region" description="Helical" evidence="8">
    <location>
        <begin position="264"/>
        <end position="282"/>
    </location>
</feature>
<evidence type="ECO:0000256" key="6">
    <source>
        <dbReference type="ARBA" id="ARBA00023136"/>
    </source>
</evidence>
<feature type="signal peptide" evidence="9">
    <location>
        <begin position="1"/>
        <end position="26"/>
    </location>
</feature>
<keyword evidence="12" id="KW-1185">Reference proteome</keyword>
<dbReference type="EMBL" id="JANBPY010000037">
    <property type="protein sequence ID" value="KAJ1969632.1"/>
    <property type="molecule type" value="Genomic_DNA"/>
</dbReference>
<dbReference type="Proteomes" id="UP001150925">
    <property type="component" value="Unassembled WGS sequence"/>
</dbReference>
<dbReference type="NCBIfam" id="TIGR00785">
    <property type="entry name" value="dass"/>
    <property type="match status" value="1"/>
</dbReference>
<feature type="compositionally biased region" description="Polar residues" evidence="7">
    <location>
        <begin position="511"/>
        <end position="521"/>
    </location>
</feature>
<feature type="domain" description="Nudix hydrolase" evidence="10">
    <location>
        <begin position="415"/>
        <end position="647"/>
    </location>
</feature>
<evidence type="ECO:0000256" key="8">
    <source>
        <dbReference type="SAM" id="Phobius"/>
    </source>
</evidence>
<dbReference type="InterPro" id="IPR001898">
    <property type="entry name" value="SLC13A/DASS"/>
</dbReference>
<evidence type="ECO:0000313" key="12">
    <source>
        <dbReference type="Proteomes" id="UP001150925"/>
    </source>
</evidence>
<feature type="transmembrane region" description="Helical" evidence="8">
    <location>
        <begin position="213"/>
        <end position="236"/>
    </location>
</feature>
<comment type="caution">
    <text evidence="11">The sequence shown here is derived from an EMBL/GenBank/DDBJ whole genome shotgun (WGS) entry which is preliminary data.</text>
</comment>
<accession>A0A9W8EA36</accession>
<protein>
    <recommendedName>
        <fullName evidence="10">Nudix hydrolase domain-containing protein</fullName>
    </recommendedName>
</protein>
<keyword evidence="5 8" id="KW-1133">Transmembrane helix</keyword>
<feature type="transmembrane region" description="Helical" evidence="8">
    <location>
        <begin position="318"/>
        <end position="339"/>
    </location>
</feature>
<dbReference type="AlphaFoldDB" id="A0A9W8EA36"/>
<dbReference type="InterPro" id="IPR030676">
    <property type="entry name" value="CitT-rel"/>
</dbReference>
<evidence type="ECO:0000256" key="3">
    <source>
        <dbReference type="ARBA" id="ARBA00022692"/>
    </source>
</evidence>
<dbReference type="GO" id="GO:0016020">
    <property type="term" value="C:membrane"/>
    <property type="evidence" value="ECO:0007669"/>
    <property type="project" value="InterPro"/>
</dbReference>
<gene>
    <name evidence="11" type="ORF">IWQ62_000500</name>
</gene>
<name>A0A9W8EA36_9FUNG</name>
<feature type="region of interest" description="Disordered" evidence="7">
    <location>
        <begin position="508"/>
        <end position="527"/>
    </location>
</feature>
<feature type="transmembrane region" description="Helical" evidence="8">
    <location>
        <begin position="288"/>
        <end position="306"/>
    </location>
</feature>
<dbReference type="Pfam" id="PF00939">
    <property type="entry name" value="Na_sulph_symp"/>
    <property type="match status" value="1"/>
</dbReference>
<evidence type="ECO:0000256" key="2">
    <source>
        <dbReference type="ARBA" id="ARBA00007349"/>
    </source>
</evidence>
<sequence length="768" mass="84930">MTSPYELSVIVAVALTFLTLTQNFQCQTTDGLLIPCGQCGHPLPRFGNPDQDSPPSPSAVYQCHGMEGAFRIAISGFSHKVTWLVFSAFHIGHAVRLTGLGQRIGSFLLRTMGGSVLGIGYALCLAECCMAPFVPSNTARGGGIMYPIVLSMAQSLQVTPDGPHAAMGRFLTFLGAQANLVSSSLFMTGMAGNPLMTGKAQEVFGIEWNFSHWFLGNLIPGGIIVAALPLLSYIVFQPRLSPEIIHQTIKPPDHQDPPWSIAELKLVAVLAGALALWISAPFTQMDSTVVAFMAFTALLTVGVLTWKNVLENQTAWDTFFWLGSFIMMAEQLNALKVSAWLGQSVAQHLTGLSPQASMWALALIYTGTMYLFSSTTSHILALGSPLLMAARSLQCPPLPMVALMSYFMSFPVPKTLRQSASVVLAAQVPGSEFDYKVLLLKRHNTKNFDQTFAFPGGNLDPEDASSPRWFQPLGSYPPHTFSDSTLPYRIGALRELYEECGLLFAHHHTSGTDTRPPSDSPSDWAGPHQLVHPGSAVDSKVAKDFVKHCTTQQCYPLVQALLPMARWITPIHYPRRFDTHFFLLPYSAYTTVSGYDSSSIELLSNQTTLPPVEINTNESSEYRWLTPAEALTQYQDQRLHLFPPQWYLLNDMARFHRLTDLVAYTKVQPLVPFLPKFTKLPNQQTISVLPGDNMHPYSAYGTIPRRTPEFSEGSLPPATQVHWTESFSVEMLRSQSSEPYHRLLFEMVDGKMLNLRLKKDLRFSSVGD</sequence>
<keyword evidence="3 8" id="KW-0812">Transmembrane</keyword>
<dbReference type="GO" id="GO:0022857">
    <property type="term" value="F:transmembrane transporter activity"/>
    <property type="evidence" value="ECO:0007669"/>
    <property type="project" value="InterPro"/>
</dbReference>
<reference evidence="11" key="1">
    <citation type="submission" date="2022-07" db="EMBL/GenBank/DDBJ databases">
        <title>Phylogenomic reconstructions and comparative analyses of Kickxellomycotina fungi.</title>
        <authorList>
            <person name="Reynolds N.K."/>
            <person name="Stajich J.E."/>
            <person name="Barry K."/>
            <person name="Grigoriev I.V."/>
            <person name="Crous P."/>
            <person name="Smith M.E."/>
        </authorList>
    </citation>
    <scope>NUCLEOTIDE SEQUENCE</scope>
    <source>
        <strain evidence="11">RSA 1196</strain>
    </source>
</reference>
<comment type="subcellular location">
    <subcellularLocation>
        <location evidence="1">Plastid</location>
        <location evidence="1">Chloroplast inner membrane</location>
        <topology evidence="1">Multi-pass membrane protein</topology>
    </subcellularLocation>
</comment>
<feature type="chain" id="PRO_5040913973" description="Nudix hydrolase domain-containing protein" evidence="9">
    <location>
        <begin position="27"/>
        <end position="768"/>
    </location>
</feature>
<keyword evidence="6 8" id="KW-0472">Membrane</keyword>
<evidence type="ECO:0000256" key="9">
    <source>
        <dbReference type="SAM" id="SignalP"/>
    </source>
</evidence>
<dbReference type="OrthoDB" id="1695362at2759"/>
<evidence type="ECO:0000256" key="7">
    <source>
        <dbReference type="SAM" id="MobiDB-lite"/>
    </source>
</evidence>
<comment type="similarity">
    <text evidence="2">Belongs to the SLC13A/DASS transporter (TC 2.A.47) family. DIT1 subfamily.</text>
</comment>
<feature type="transmembrane region" description="Helical" evidence="8">
    <location>
        <begin position="359"/>
        <end position="383"/>
    </location>
</feature>
<keyword evidence="4" id="KW-0934">Plastid</keyword>
<dbReference type="PANTHER" id="PTHR42826">
    <property type="entry name" value="DICARBOXYLATE TRANSPORTER 2.1, CHLOROPLASTIC"/>
    <property type="match status" value="1"/>
</dbReference>
<evidence type="ECO:0000256" key="1">
    <source>
        <dbReference type="ARBA" id="ARBA00004478"/>
    </source>
</evidence>
<organism evidence="11 12">
    <name type="scientific">Dispira parvispora</name>
    <dbReference type="NCBI Taxonomy" id="1520584"/>
    <lineage>
        <taxon>Eukaryota</taxon>
        <taxon>Fungi</taxon>
        <taxon>Fungi incertae sedis</taxon>
        <taxon>Zoopagomycota</taxon>
        <taxon>Kickxellomycotina</taxon>
        <taxon>Dimargaritomycetes</taxon>
        <taxon>Dimargaritales</taxon>
        <taxon>Dimargaritaceae</taxon>
        <taxon>Dispira</taxon>
    </lineage>
</organism>
<dbReference type="PROSITE" id="PS51462">
    <property type="entry name" value="NUDIX"/>
    <property type="match status" value="1"/>
</dbReference>
<evidence type="ECO:0000256" key="4">
    <source>
        <dbReference type="ARBA" id="ARBA00022780"/>
    </source>
</evidence>
<proteinExistence type="inferred from homology"/>
<dbReference type="InterPro" id="IPR000086">
    <property type="entry name" value="NUDIX_hydrolase_dom"/>
</dbReference>
<keyword evidence="4" id="KW-1001">Plastid inner membrane</keyword>
<evidence type="ECO:0000313" key="11">
    <source>
        <dbReference type="EMBL" id="KAJ1969632.1"/>
    </source>
</evidence>
<dbReference type="CDD" id="cd18870">
    <property type="entry name" value="NUDIX_AcylCoAdiphos_Nudt19"/>
    <property type="match status" value="1"/>
</dbReference>
<dbReference type="SUPFAM" id="SSF55811">
    <property type="entry name" value="Nudix"/>
    <property type="match status" value="1"/>
</dbReference>
<dbReference type="InterPro" id="IPR015797">
    <property type="entry name" value="NUDIX_hydrolase-like_dom_sf"/>
</dbReference>